<keyword evidence="1" id="KW-0677">Repeat</keyword>
<evidence type="ECO:0000256" key="2">
    <source>
        <dbReference type="SAM" id="MobiDB-lite"/>
    </source>
</evidence>
<evidence type="ECO:0000313" key="5">
    <source>
        <dbReference type="Proteomes" id="UP000799771"/>
    </source>
</evidence>
<dbReference type="OrthoDB" id="2110130at2759"/>
<dbReference type="InterPro" id="IPR003439">
    <property type="entry name" value="ABC_transporter-like_ATP-bd"/>
</dbReference>
<dbReference type="GO" id="GO:0005524">
    <property type="term" value="F:ATP binding"/>
    <property type="evidence" value="ECO:0007669"/>
    <property type="project" value="InterPro"/>
</dbReference>
<dbReference type="GO" id="GO:0016887">
    <property type="term" value="F:ATP hydrolysis activity"/>
    <property type="evidence" value="ECO:0007669"/>
    <property type="project" value="InterPro"/>
</dbReference>
<evidence type="ECO:0000256" key="1">
    <source>
        <dbReference type="ARBA" id="ARBA00022737"/>
    </source>
</evidence>
<dbReference type="Proteomes" id="UP000799771">
    <property type="component" value="Unassembled WGS sequence"/>
</dbReference>
<keyword evidence="5" id="KW-1185">Reference proteome</keyword>
<dbReference type="Gene3D" id="3.40.50.300">
    <property type="entry name" value="P-loop containing nucleotide triphosphate hydrolases"/>
    <property type="match status" value="1"/>
</dbReference>
<dbReference type="EMBL" id="ML977521">
    <property type="protein sequence ID" value="KAF2124095.1"/>
    <property type="molecule type" value="Genomic_DNA"/>
</dbReference>
<feature type="region of interest" description="Disordered" evidence="2">
    <location>
        <begin position="84"/>
        <end position="149"/>
    </location>
</feature>
<feature type="domain" description="ABC transporter" evidence="3">
    <location>
        <begin position="15"/>
        <end position="75"/>
    </location>
</feature>
<dbReference type="AlphaFoldDB" id="A0A6A5ZYJ9"/>
<evidence type="ECO:0000259" key="3">
    <source>
        <dbReference type="Pfam" id="PF00005"/>
    </source>
</evidence>
<organism evidence="4 5">
    <name type="scientific">Dothidotthia symphoricarpi CBS 119687</name>
    <dbReference type="NCBI Taxonomy" id="1392245"/>
    <lineage>
        <taxon>Eukaryota</taxon>
        <taxon>Fungi</taxon>
        <taxon>Dikarya</taxon>
        <taxon>Ascomycota</taxon>
        <taxon>Pezizomycotina</taxon>
        <taxon>Dothideomycetes</taxon>
        <taxon>Pleosporomycetidae</taxon>
        <taxon>Pleosporales</taxon>
        <taxon>Dothidotthiaceae</taxon>
        <taxon>Dothidotthia</taxon>
    </lineage>
</organism>
<feature type="compositionally biased region" description="Acidic residues" evidence="2">
    <location>
        <begin position="92"/>
        <end position="104"/>
    </location>
</feature>
<dbReference type="RefSeq" id="XP_033518488.1">
    <property type="nucleotide sequence ID" value="XM_033671007.1"/>
</dbReference>
<dbReference type="PANTHER" id="PTHR19211">
    <property type="entry name" value="ATP-BINDING TRANSPORT PROTEIN-RELATED"/>
    <property type="match status" value="1"/>
</dbReference>
<accession>A0A6A5ZYJ9</accession>
<protein>
    <recommendedName>
        <fullName evidence="3">ABC transporter domain-containing protein</fullName>
    </recommendedName>
</protein>
<evidence type="ECO:0000313" key="4">
    <source>
        <dbReference type="EMBL" id="KAF2124095.1"/>
    </source>
</evidence>
<sequence>MASSDPQLTALGHVMYVSEEMQDKDARQIVESLGHQGQTVPDVPLGLLSGGQKVRVALAKLFWPPPQLLILDEVTIVKRESPYRLAPGMGGGEDEAEEASDSDDQAGAGPGAVYRLSRRQLRKLEGGMTQYEETAARSAARLGTARRST</sequence>
<dbReference type="Pfam" id="PF00005">
    <property type="entry name" value="ABC_tran"/>
    <property type="match status" value="1"/>
</dbReference>
<dbReference type="InterPro" id="IPR050611">
    <property type="entry name" value="ABCF"/>
</dbReference>
<dbReference type="PANTHER" id="PTHR19211:SF135">
    <property type="entry name" value="ATPASE, PUTATIVE (AFU_ORTHOLOGUE AFUA_1G16440)-RELATED"/>
    <property type="match status" value="1"/>
</dbReference>
<dbReference type="GeneID" id="54411439"/>
<proteinExistence type="predicted"/>
<dbReference type="SUPFAM" id="SSF52540">
    <property type="entry name" value="P-loop containing nucleoside triphosphate hydrolases"/>
    <property type="match status" value="1"/>
</dbReference>
<reference evidence="4" key="1">
    <citation type="journal article" date="2020" name="Stud. Mycol.">
        <title>101 Dothideomycetes genomes: a test case for predicting lifestyles and emergence of pathogens.</title>
        <authorList>
            <person name="Haridas S."/>
            <person name="Albert R."/>
            <person name="Binder M."/>
            <person name="Bloem J."/>
            <person name="Labutti K."/>
            <person name="Salamov A."/>
            <person name="Andreopoulos B."/>
            <person name="Baker S."/>
            <person name="Barry K."/>
            <person name="Bills G."/>
            <person name="Bluhm B."/>
            <person name="Cannon C."/>
            <person name="Castanera R."/>
            <person name="Culley D."/>
            <person name="Daum C."/>
            <person name="Ezra D."/>
            <person name="Gonzalez J."/>
            <person name="Henrissat B."/>
            <person name="Kuo A."/>
            <person name="Liang C."/>
            <person name="Lipzen A."/>
            <person name="Lutzoni F."/>
            <person name="Magnuson J."/>
            <person name="Mondo S."/>
            <person name="Nolan M."/>
            <person name="Ohm R."/>
            <person name="Pangilinan J."/>
            <person name="Park H.-J."/>
            <person name="Ramirez L."/>
            <person name="Alfaro M."/>
            <person name="Sun H."/>
            <person name="Tritt A."/>
            <person name="Yoshinaga Y."/>
            <person name="Zwiers L.-H."/>
            <person name="Turgeon B."/>
            <person name="Goodwin S."/>
            <person name="Spatafora J."/>
            <person name="Crous P."/>
            <person name="Grigoriev I."/>
        </authorList>
    </citation>
    <scope>NUCLEOTIDE SEQUENCE</scope>
    <source>
        <strain evidence="4">CBS 119687</strain>
    </source>
</reference>
<gene>
    <name evidence="4" type="ORF">P153DRAFT_391131</name>
</gene>
<name>A0A6A5ZYJ9_9PLEO</name>
<dbReference type="InterPro" id="IPR027417">
    <property type="entry name" value="P-loop_NTPase"/>
</dbReference>